<evidence type="ECO:0000313" key="4">
    <source>
        <dbReference type="Proteomes" id="UP000288805"/>
    </source>
</evidence>
<gene>
    <name evidence="3" type="ORF">CK203_042543</name>
</gene>
<keyword evidence="2" id="KW-1133">Transmembrane helix</keyword>
<evidence type="ECO:0000256" key="2">
    <source>
        <dbReference type="SAM" id="Phobius"/>
    </source>
</evidence>
<name>A0A438I814_VITVI</name>
<feature type="region of interest" description="Disordered" evidence="1">
    <location>
        <begin position="111"/>
        <end position="159"/>
    </location>
</feature>
<reference evidence="3 4" key="1">
    <citation type="journal article" date="2018" name="PLoS Genet.">
        <title>Population sequencing reveals clonal diversity and ancestral inbreeding in the grapevine cultivar Chardonnay.</title>
        <authorList>
            <person name="Roach M.J."/>
            <person name="Johnson D.L."/>
            <person name="Bohlmann J."/>
            <person name="van Vuuren H.J."/>
            <person name="Jones S.J."/>
            <person name="Pretorius I.S."/>
            <person name="Schmidt S.A."/>
            <person name="Borneman A.R."/>
        </authorList>
    </citation>
    <scope>NUCLEOTIDE SEQUENCE [LARGE SCALE GENOMIC DNA]</scope>
    <source>
        <strain evidence="4">cv. Chardonnay</strain>
        <tissue evidence="3">Leaf</tissue>
    </source>
</reference>
<sequence length="216" mass="23866">MCGGLVNIVMVSELVWFRNPDPFFSMAFESSSHIFSFNTLVPPPRFEPATSITLSTKYLAWKAANQRLVYLLLSSLTEEAIATVVGLLTALSKVESFELFQRSLESSDSTTTTFTTANRRCTTSHGTPSASHSNQQGRSHSHDNNSSNQGQTHFGQGRRPPRCQICRMRAIMLIAATNGILGLIPLLILPKSSTHLVLFLDPRLLTGFWTLGIRPI</sequence>
<protein>
    <submittedName>
        <fullName evidence="3">Uncharacterized protein</fullName>
    </submittedName>
</protein>
<evidence type="ECO:0000256" key="1">
    <source>
        <dbReference type="SAM" id="MobiDB-lite"/>
    </source>
</evidence>
<organism evidence="3 4">
    <name type="scientific">Vitis vinifera</name>
    <name type="common">Grape</name>
    <dbReference type="NCBI Taxonomy" id="29760"/>
    <lineage>
        <taxon>Eukaryota</taxon>
        <taxon>Viridiplantae</taxon>
        <taxon>Streptophyta</taxon>
        <taxon>Embryophyta</taxon>
        <taxon>Tracheophyta</taxon>
        <taxon>Spermatophyta</taxon>
        <taxon>Magnoliopsida</taxon>
        <taxon>eudicotyledons</taxon>
        <taxon>Gunneridae</taxon>
        <taxon>Pentapetalae</taxon>
        <taxon>rosids</taxon>
        <taxon>Vitales</taxon>
        <taxon>Vitaceae</taxon>
        <taxon>Viteae</taxon>
        <taxon>Vitis</taxon>
    </lineage>
</organism>
<comment type="caution">
    <text evidence="3">The sequence shown here is derived from an EMBL/GenBank/DDBJ whole genome shotgun (WGS) entry which is preliminary data.</text>
</comment>
<dbReference type="AlphaFoldDB" id="A0A438I814"/>
<keyword evidence="2" id="KW-0812">Transmembrane</keyword>
<dbReference type="EMBL" id="QGNW01000134">
    <property type="protein sequence ID" value="RVW92789.1"/>
    <property type="molecule type" value="Genomic_DNA"/>
</dbReference>
<feature type="compositionally biased region" description="Polar residues" evidence="1">
    <location>
        <begin position="125"/>
        <end position="154"/>
    </location>
</feature>
<feature type="compositionally biased region" description="Low complexity" evidence="1">
    <location>
        <begin position="111"/>
        <end position="124"/>
    </location>
</feature>
<proteinExistence type="predicted"/>
<dbReference type="Proteomes" id="UP000288805">
    <property type="component" value="Unassembled WGS sequence"/>
</dbReference>
<feature type="transmembrane region" description="Helical" evidence="2">
    <location>
        <begin position="170"/>
        <end position="189"/>
    </location>
</feature>
<accession>A0A438I814</accession>
<keyword evidence="2" id="KW-0472">Membrane</keyword>
<evidence type="ECO:0000313" key="3">
    <source>
        <dbReference type="EMBL" id="RVW92789.1"/>
    </source>
</evidence>